<organism evidence="4">
    <name type="scientific">Alexandrium monilatum</name>
    <dbReference type="NCBI Taxonomy" id="311494"/>
    <lineage>
        <taxon>Eukaryota</taxon>
        <taxon>Sar</taxon>
        <taxon>Alveolata</taxon>
        <taxon>Dinophyceae</taxon>
        <taxon>Gonyaulacales</taxon>
        <taxon>Pyrocystaceae</taxon>
        <taxon>Alexandrium</taxon>
    </lineage>
</organism>
<dbReference type="AlphaFoldDB" id="A0A7S4QZW0"/>
<accession>A0A7S4QZW0</accession>
<dbReference type="EMBL" id="HBNR01040557">
    <property type="protein sequence ID" value="CAE4599051.1"/>
    <property type="molecule type" value="Transcribed_RNA"/>
</dbReference>
<evidence type="ECO:0000256" key="2">
    <source>
        <dbReference type="SAM" id="SignalP"/>
    </source>
</evidence>
<keyword evidence="1" id="KW-1015">Disulfide bond</keyword>
<evidence type="ECO:0000259" key="3">
    <source>
        <dbReference type="PROSITE" id="PS50015"/>
    </source>
</evidence>
<feature type="domain" description="Saposin B-type" evidence="3">
    <location>
        <begin position="52"/>
        <end position="152"/>
    </location>
</feature>
<evidence type="ECO:0000313" key="4">
    <source>
        <dbReference type="EMBL" id="CAE4599051.1"/>
    </source>
</evidence>
<keyword evidence="2" id="KW-0732">Signal</keyword>
<feature type="signal peptide" evidence="2">
    <location>
        <begin position="1"/>
        <end position="25"/>
    </location>
</feature>
<sequence>MVAQPRRPQGLGLLLAVGALAPALAGPVDQEYQAWAAKVYKSDEKESVQRGDALACSFCQIVAAAVGKQYKLNKERPREERYSEDDTRDVLLELCTTTAPRIAQPMGGYVKDAEMICRRVVNEQASDMMDAVSLGEDMSLFCKEQKICPLDMDGMLKLAEKMAEIQAEEKKKKKEQEL</sequence>
<dbReference type="Gene3D" id="1.10.225.10">
    <property type="entry name" value="Saposin-like"/>
    <property type="match status" value="1"/>
</dbReference>
<reference evidence="4" key="1">
    <citation type="submission" date="2021-01" db="EMBL/GenBank/DDBJ databases">
        <authorList>
            <person name="Corre E."/>
            <person name="Pelletier E."/>
            <person name="Niang G."/>
            <person name="Scheremetjew M."/>
            <person name="Finn R."/>
            <person name="Kale V."/>
            <person name="Holt S."/>
            <person name="Cochrane G."/>
            <person name="Meng A."/>
            <person name="Brown T."/>
            <person name="Cohen L."/>
        </authorList>
    </citation>
    <scope>NUCLEOTIDE SEQUENCE</scope>
    <source>
        <strain evidence="4">CCMP3105</strain>
    </source>
</reference>
<proteinExistence type="predicted"/>
<feature type="chain" id="PRO_5030789925" description="Saposin B-type domain-containing protein" evidence="2">
    <location>
        <begin position="26"/>
        <end position="178"/>
    </location>
</feature>
<evidence type="ECO:0000256" key="1">
    <source>
        <dbReference type="ARBA" id="ARBA00023157"/>
    </source>
</evidence>
<protein>
    <recommendedName>
        <fullName evidence="3">Saposin B-type domain-containing protein</fullName>
    </recommendedName>
</protein>
<dbReference type="InterPro" id="IPR008139">
    <property type="entry name" value="SaposinB_dom"/>
</dbReference>
<dbReference type="PROSITE" id="PS50015">
    <property type="entry name" value="SAP_B"/>
    <property type="match status" value="1"/>
</dbReference>
<gene>
    <name evidence="4" type="ORF">AMON00008_LOCUS28102</name>
</gene>
<name>A0A7S4QZW0_9DINO</name>